<dbReference type="Pfam" id="PF00026">
    <property type="entry name" value="Asp"/>
    <property type="match status" value="1"/>
</dbReference>
<dbReference type="InterPro" id="IPR034164">
    <property type="entry name" value="Pepsin-like_dom"/>
</dbReference>
<dbReference type="Gene3D" id="2.40.70.10">
    <property type="entry name" value="Acid Proteases"/>
    <property type="match status" value="2"/>
</dbReference>
<dbReference type="PRINTS" id="PR00792">
    <property type="entry name" value="PEPSIN"/>
</dbReference>
<sequence>MEIAKAEIRRVALRKFPDAQEIEIYPDLNSRGSADPGKYSVLIKLEQFAIPRQAVRQWNAEEGFHWVLKDPPMSGMVRAGRSPWDNARMKLENQRVEEGDRGLDNTVLELISDVKDDNQPTNYVVQIGPNSANRISLQVDTGSSVLWAQSRVQRSQSLPANRSILDLTIAEAARFQNGTEFYEIVYGSGKKVKFALFEGLVSIGSLKTNQAFGAAEIAKDENLLPTGILGLGFSKQDSPVPFHRTLIVQLKEAGLIKRACFALIGPRAEPAGNYRLNDRKEKDRGWLVIGNLEDRYHNGITWCRALVEEHRQWVVRLNKVTVNGVVICEDQIALMDTGSSYLATSKAHIDRIAEVIEGKVSKSGNIVYTAGALEKVAFTFGDTAEASFLLNDEDLSIGAVSNTNPSELRSPFMHLKALDSEEKKDFWILGGIFIDNMVTIFDYTGKMRIGFASKSAIDPTISDVAKL</sequence>
<accession>A0A8H4R4C5</accession>
<dbReference type="CDD" id="cd05471">
    <property type="entry name" value="pepsin_like"/>
    <property type="match status" value="1"/>
</dbReference>
<dbReference type="SUPFAM" id="SSF50630">
    <property type="entry name" value="Acid proteases"/>
    <property type="match status" value="1"/>
</dbReference>
<dbReference type="GO" id="GO:0004190">
    <property type="term" value="F:aspartic-type endopeptidase activity"/>
    <property type="evidence" value="ECO:0007669"/>
    <property type="project" value="InterPro"/>
</dbReference>
<name>A0A8H4R4C5_9HELO</name>
<evidence type="ECO:0000313" key="4">
    <source>
        <dbReference type="Proteomes" id="UP000566819"/>
    </source>
</evidence>
<comment type="caution">
    <text evidence="3">The sequence shown here is derived from an EMBL/GenBank/DDBJ whole genome shotgun (WGS) entry which is preliminary data.</text>
</comment>
<dbReference type="OrthoDB" id="660550at2759"/>
<gene>
    <name evidence="3" type="ORF">G7Y89_g14418</name>
</gene>
<dbReference type="Proteomes" id="UP000566819">
    <property type="component" value="Unassembled WGS sequence"/>
</dbReference>
<comment type="similarity">
    <text evidence="1">Belongs to the peptidase A1 family.</text>
</comment>
<reference evidence="3 4" key="1">
    <citation type="submission" date="2020-03" db="EMBL/GenBank/DDBJ databases">
        <title>Draft Genome Sequence of Cudoniella acicularis.</title>
        <authorList>
            <person name="Buettner E."/>
            <person name="Kellner H."/>
        </authorList>
    </citation>
    <scope>NUCLEOTIDE SEQUENCE [LARGE SCALE GENOMIC DNA]</scope>
    <source>
        <strain evidence="3 4">DSM 108380</strain>
    </source>
</reference>
<organism evidence="3 4">
    <name type="scientific">Cudoniella acicularis</name>
    <dbReference type="NCBI Taxonomy" id="354080"/>
    <lineage>
        <taxon>Eukaryota</taxon>
        <taxon>Fungi</taxon>
        <taxon>Dikarya</taxon>
        <taxon>Ascomycota</taxon>
        <taxon>Pezizomycotina</taxon>
        <taxon>Leotiomycetes</taxon>
        <taxon>Helotiales</taxon>
        <taxon>Tricladiaceae</taxon>
        <taxon>Cudoniella</taxon>
    </lineage>
</organism>
<proteinExistence type="inferred from homology"/>
<evidence type="ECO:0000259" key="2">
    <source>
        <dbReference type="PROSITE" id="PS51767"/>
    </source>
</evidence>
<dbReference type="InterPro" id="IPR021109">
    <property type="entry name" value="Peptidase_aspartic_dom_sf"/>
</dbReference>
<dbReference type="PROSITE" id="PS51767">
    <property type="entry name" value="PEPTIDASE_A1"/>
    <property type="match status" value="1"/>
</dbReference>
<dbReference type="GO" id="GO:0006508">
    <property type="term" value="P:proteolysis"/>
    <property type="evidence" value="ECO:0007669"/>
    <property type="project" value="InterPro"/>
</dbReference>
<dbReference type="PANTHER" id="PTHR47966">
    <property type="entry name" value="BETA-SITE APP-CLEAVING ENZYME, ISOFORM A-RELATED"/>
    <property type="match status" value="1"/>
</dbReference>
<feature type="domain" description="Peptidase A1" evidence="2">
    <location>
        <begin position="123"/>
        <end position="452"/>
    </location>
</feature>
<dbReference type="PANTHER" id="PTHR47966:SF57">
    <property type="entry name" value="PEPTIDASE A1 DOMAIN-CONTAINING PROTEIN"/>
    <property type="match status" value="1"/>
</dbReference>
<dbReference type="EMBL" id="JAAMPI010001897">
    <property type="protein sequence ID" value="KAF4621925.1"/>
    <property type="molecule type" value="Genomic_DNA"/>
</dbReference>
<evidence type="ECO:0000313" key="3">
    <source>
        <dbReference type="EMBL" id="KAF4621925.1"/>
    </source>
</evidence>
<protein>
    <recommendedName>
        <fullName evidence="2">Peptidase A1 domain-containing protein</fullName>
    </recommendedName>
</protein>
<dbReference type="InterPro" id="IPR033121">
    <property type="entry name" value="PEPTIDASE_A1"/>
</dbReference>
<dbReference type="AlphaFoldDB" id="A0A8H4R4C5"/>
<evidence type="ECO:0000256" key="1">
    <source>
        <dbReference type="ARBA" id="ARBA00007447"/>
    </source>
</evidence>
<dbReference type="InterPro" id="IPR001461">
    <property type="entry name" value="Aspartic_peptidase_A1"/>
</dbReference>
<keyword evidence="4" id="KW-1185">Reference proteome</keyword>